<accession>A0A8T6Z4W2</accession>
<protein>
    <submittedName>
        <fullName evidence="2">Uncharacterized protein</fullName>
    </submittedName>
</protein>
<reference evidence="2" key="1">
    <citation type="journal article" date="2015" name="Genome Announc.">
        <title>Draft Genome Sequence of the Polyhydroxyalkanoate-Producing Bacterium Burkholderia sacchari LMG 19450 Isolated from Brazilian Sugarcane Plantation Soil.</title>
        <authorList>
            <person name="Alexandrino P.M."/>
            <person name="Mendonca T.T."/>
            <person name="Guaman Bautista L.P."/>
            <person name="Cherix J."/>
            <person name="Lozano-Sakalauskas G.C."/>
            <person name="Fujita A."/>
            <person name="Ramos Filho E."/>
            <person name="Long P."/>
            <person name="Padilla G."/>
            <person name="Taciro M.K."/>
            <person name="Gomez J.G."/>
            <person name="Silva L.F."/>
        </authorList>
    </citation>
    <scope>NUCLEOTIDE SEQUENCE</scope>
    <source>
        <strain evidence="2">LMG 19450</strain>
    </source>
</reference>
<name>A0A8T6Z4W2_9BURK</name>
<organism evidence="2 3">
    <name type="scientific">Paraburkholderia sacchari</name>
    <dbReference type="NCBI Taxonomy" id="159450"/>
    <lineage>
        <taxon>Bacteria</taxon>
        <taxon>Pseudomonadati</taxon>
        <taxon>Pseudomonadota</taxon>
        <taxon>Betaproteobacteria</taxon>
        <taxon>Burkholderiales</taxon>
        <taxon>Burkholderiaceae</taxon>
        <taxon>Paraburkholderia</taxon>
    </lineage>
</organism>
<evidence type="ECO:0000313" key="3">
    <source>
        <dbReference type="Proteomes" id="UP000030460"/>
    </source>
</evidence>
<keyword evidence="3" id="KW-1185">Reference proteome</keyword>
<keyword evidence="1" id="KW-0472">Membrane</keyword>
<dbReference type="AlphaFoldDB" id="A0A8T6Z4W2"/>
<proteinExistence type="predicted"/>
<keyword evidence="1" id="KW-1133">Transmembrane helix</keyword>
<evidence type="ECO:0000313" key="2">
    <source>
        <dbReference type="EMBL" id="NLP59723.1"/>
    </source>
</evidence>
<evidence type="ECO:0000256" key="1">
    <source>
        <dbReference type="SAM" id="Phobius"/>
    </source>
</evidence>
<sequence length="103" mass="11725">MHRDRALADPALLLRDCDYLCCQLIFSFLLIVLDFTWIKLRFNGSCMIFIAFDDALAVRPRFMRIKIEGADNYPVAGLVGLCEDAWVPEWVRVAAVSKRALCA</sequence>
<feature type="transmembrane region" description="Helical" evidence="1">
    <location>
        <begin position="20"/>
        <end position="38"/>
    </location>
</feature>
<dbReference type="Proteomes" id="UP000030460">
    <property type="component" value="Unassembled WGS sequence"/>
</dbReference>
<comment type="caution">
    <text evidence="2">The sequence shown here is derived from an EMBL/GenBank/DDBJ whole genome shotgun (WGS) entry which is preliminary data.</text>
</comment>
<dbReference type="EMBL" id="JTDB02000001">
    <property type="protein sequence ID" value="NLP59723.1"/>
    <property type="molecule type" value="Genomic_DNA"/>
</dbReference>
<gene>
    <name evidence="2" type="ORF">NH14_000880</name>
</gene>
<reference evidence="2" key="2">
    <citation type="submission" date="2020-04" db="EMBL/GenBank/DDBJ databases">
        <authorList>
            <person name="Alexandrino P."/>
            <person name="Mendonca T."/>
            <person name="Guaman L."/>
            <person name="Cherix J."/>
            <person name="Lozano-Sakalauskas G."/>
            <person name="Fujita A."/>
            <person name="Filho E.R."/>
            <person name="Long P."/>
            <person name="Padilla G."/>
            <person name="Taciro M.K."/>
            <person name="Gomez J.G."/>
            <person name="Silva L.F."/>
            <person name="Torres M."/>
        </authorList>
    </citation>
    <scope>NUCLEOTIDE SEQUENCE</scope>
    <source>
        <strain evidence="2">LMG 19450</strain>
    </source>
</reference>
<keyword evidence="1" id="KW-0812">Transmembrane</keyword>